<dbReference type="Proteomes" id="UP000027463">
    <property type="component" value="Unassembled WGS sequence"/>
</dbReference>
<sequence>MIARIIQDYSSTAKFVVNSDAEGPDKMILQHAKAIKLDKHLILNDIIHIAKSADSADIAMIEF</sequence>
<keyword evidence="2" id="KW-1185">Reference proteome</keyword>
<evidence type="ECO:0000313" key="1">
    <source>
        <dbReference type="EMBL" id="KEO57868.1"/>
    </source>
</evidence>
<comment type="caution">
    <text evidence="1">The sequence shown here is derived from an EMBL/GenBank/DDBJ whole genome shotgun (WGS) entry which is preliminary data.</text>
</comment>
<gene>
    <name evidence="1" type="ORF">SMB34_03905</name>
</gene>
<proteinExistence type="predicted"/>
<reference evidence="1 2" key="1">
    <citation type="submission" date="2013-07" db="EMBL/GenBank/DDBJ databases">
        <title>Thalassospira permensis NBRC 106175 Genome Sequencing.</title>
        <authorList>
            <person name="Lai Q."/>
            <person name="Shao Z."/>
        </authorList>
    </citation>
    <scope>NUCLEOTIDE SEQUENCE [LARGE SCALE GENOMIC DNA]</scope>
    <source>
        <strain evidence="1 2">NBRC 106175</strain>
    </source>
</reference>
<name>A0ABR4TQC8_9PROT</name>
<accession>A0ABR4TQC8</accession>
<protein>
    <submittedName>
        <fullName evidence="1">Uncharacterized protein</fullName>
    </submittedName>
</protein>
<evidence type="ECO:0000313" key="2">
    <source>
        <dbReference type="Proteomes" id="UP000027463"/>
    </source>
</evidence>
<organism evidence="1 2">
    <name type="scientific">Thalassospira permensis NBRC 106175</name>
    <dbReference type="NCBI Taxonomy" id="1353532"/>
    <lineage>
        <taxon>Bacteria</taxon>
        <taxon>Pseudomonadati</taxon>
        <taxon>Pseudomonadota</taxon>
        <taxon>Alphaproteobacteria</taxon>
        <taxon>Rhodospirillales</taxon>
        <taxon>Thalassospiraceae</taxon>
        <taxon>Thalassospira</taxon>
    </lineage>
</organism>
<dbReference type="EMBL" id="AUNC01000012">
    <property type="protein sequence ID" value="KEO57868.1"/>
    <property type="molecule type" value="Genomic_DNA"/>
</dbReference>